<dbReference type="InterPro" id="IPR029044">
    <property type="entry name" value="Nucleotide-diphossugar_trans"/>
</dbReference>
<dbReference type="Proteomes" id="UP001302349">
    <property type="component" value="Chromosome"/>
</dbReference>
<organism evidence="2 3">
    <name type="scientific">Imperialibacter roseus</name>
    <dbReference type="NCBI Taxonomy" id="1324217"/>
    <lineage>
        <taxon>Bacteria</taxon>
        <taxon>Pseudomonadati</taxon>
        <taxon>Bacteroidota</taxon>
        <taxon>Cytophagia</taxon>
        <taxon>Cytophagales</taxon>
        <taxon>Flammeovirgaceae</taxon>
        <taxon>Imperialibacter</taxon>
    </lineage>
</organism>
<name>A0ABZ0IQL9_9BACT</name>
<dbReference type="InterPro" id="IPR001173">
    <property type="entry name" value="Glyco_trans_2-like"/>
</dbReference>
<dbReference type="EMBL" id="CP136051">
    <property type="protein sequence ID" value="WOK06280.1"/>
    <property type="molecule type" value="Genomic_DNA"/>
</dbReference>
<keyword evidence="3" id="KW-1185">Reference proteome</keyword>
<reference evidence="2 3" key="1">
    <citation type="journal article" date="2023" name="Microbiol. Resour. Announc.">
        <title>Complete Genome Sequence of Imperialibacter roseus strain P4T.</title>
        <authorList>
            <person name="Tizabi D.R."/>
            <person name="Bachvaroff T."/>
            <person name="Hill R.T."/>
        </authorList>
    </citation>
    <scope>NUCLEOTIDE SEQUENCE [LARGE SCALE GENOMIC DNA]</scope>
    <source>
        <strain evidence="2 3">P4T</strain>
    </source>
</reference>
<dbReference type="EC" id="2.4.-.-" evidence="2"/>
<gene>
    <name evidence="2" type="ORF">RT717_24710</name>
</gene>
<dbReference type="Pfam" id="PF00535">
    <property type="entry name" value="Glycos_transf_2"/>
    <property type="match status" value="1"/>
</dbReference>
<dbReference type="SUPFAM" id="SSF53448">
    <property type="entry name" value="Nucleotide-diphospho-sugar transferases"/>
    <property type="match status" value="1"/>
</dbReference>
<dbReference type="RefSeq" id="WP_317489007.1">
    <property type="nucleotide sequence ID" value="NZ_CP136051.1"/>
</dbReference>
<protein>
    <submittedName>
        <fullName evidence="2">Glycosyltransferase</fullName>
        <ecNumber evidence="2">2.4.-.-</ecNumber>
    </submittedName>
</protein>
<evidence type="ECO:0000313" key="3">
    <source>
        <dbReference type="Proteomes" id="UP001302349"/>
    </source>
</evidence>
<dbReference type="PANTHER" id="PTHR43685:SF2">
    <property type="entry name" value="GLYCOSYLTRANSFERASE 2-LIKE DOMAIN-CONTAINING PROTEIN"/>
    <property type="match status" value="1"/>
</dbReference>
<dbReference type="InterPro" id="IPR050834">
    <property type="entry name" value="Glycosyltransf_2"/>
</dbReference>
<accession>A0ABZ0IQL9</accession>
<dbReference type="PANTHER" id="PTHR43685">
    <property type="entry name" value="GLYCOSYLTRANSFERASE"/>
    <property type="match status" value="1"/>
</dbReference>
<evidence type="ECO:0000313" key="2">
    <source>
        <dbReference type="EMBL" id="WOK06280.1"/>
    </source>
</evidence>
<dbReference type="GO" id="GO:0016757">
    <property type="term" value="F:glycosyltransferase activity"/>
    <property type="evidence" value="ECO:0007669"/>
    <property type="project" value="UniProtKB-KW"/>
</dbReference>
<dbReference type="Gene3D" id="3.90.550.10">
    <property type="entry name" value="Spore Coat Polysaccharide Biosynthesis Protein SpsA, Chain A"/>
    <property type="match status" value="1"/>
</dbReference>
<sequence>MPAKNVSRYIAEAVEPLTNESNILWELIVVDDHSDDSTFDLLVNMSRNDKRIKAFRNPGKGKVQALNFGYQQSIGEIIKCIDSDDVLLPDFFKFGESLRKYRAHCHDFILVDEALKYLGPYYINPAFLKLDYQLVLSQLISLPRCTWSFHREVAQRIFPMPDELPFEDVWFSLVIKREVTEIKYIREKLYLYRQHDGQTFGGILNYQKEKIQFRARRMLMLIKVLKKNQALLGYDTPDVFDYSVEYNSLMAESVSVRNIIFSELKVIHKAKLILICFFPAVASLVTRLKWRIDRLKR</sequence>
<keyword evidence="2" id="KW-0808">Transferase</keyword>
<keyword evidence="2" id="KW-0328">Glycosyltransferase</keyword>
<evidence type="ECO:0000259" key="1">
    <source>
        <dbReference type="Pfam" id="PF00535"/>
    </source>
</evidence>
<feature type="domain" description="Glycosyltransferase 2-like" evidence="1">
    <location>
        <begin position="1"/>
        <end position="92"/>
    </location>
</feature>
<proteinExistence type="predicted"/>